<protein>
    <submittedName>
        <fullName evidence="4">GNAT family N-acetyltransferase</fullName>
        <ecNumber evidence="4">2.3.-.-</ecNumber>
    </submittedName>
</protein>
<accession>A0ABV8MR63</accession>
<keyword evidence="1 4" id="KW-0808">Transferase</keyword>
<evidence type="ECO:0000313" key="5">
    <source>
        <dbReference type="Proteomes" id="UP001595791"/>
    </source>
</evidence>
<dbReference type="CDD" id="cd04301">
    <property type="entry name" value="NAT_SF"/>
    <property type="match status" value="1"/>
</dbReference>
<dbReference type="PROSITE" id="PS51186">
    <property type="entry name" value="GNAT"/>
    <property type="match status" value="1"/>
</dbReference>
<dbReference type="SUPFAM" id="SSF55729">
    <property type="entry name" value="Acyl-CoA N-acyltransferases (Nat)"/>
    <property type="match status" value="1"/>
</dbReference>
<dbReference type="Gene3D" id="3.40.630.30">
    <property type="match status" value="1"/>
</dbReference>
<proteinExistence type="predicted"/>
<reference evidence="5" key="1">
    <citation type="journal article" date="2019" name="Int. J. Syst. Evol. Microbiol.">
        <title>The Global Catalogue of Microorganisms (GCM) 10K type strain sequencing project: providing services to taxonomists for standard genome sequencing and annotation.</title>
        <authorList>
            <consortium name="The Broad Institute Genomics Platform"/>
            <consortium name="The Broad Institute Genome Sequencing Center for Infectious Disease"/>
            <person name="Wu L."/>
            <person name="Ma J."/>
        </authorList>
    </citation>
    <scope>NUCLEOTIDE SEQUENCE [LARGE SCALE GENOMIC DNA]</scope>
    <source>
        <strain evidence="5">LMG 29894</strain>
    </source>
</reference>
<keyword evidence="2 4" id="KW-0012">Acyltransferase</keyword>
<dbReference type="InterPro" id="IPR016181">
    <property type="entry name" value="Acyl_CoA_acyltransferase"/>
</dbReference>
<dbReference type="Proteomes" id="UP001595791">
    <property type="component" value="Unassembled WGS sequence"/>
</dbReference>
<dbReference type="InterPro" id="IPR000182">
    <property type="entry name" value="GNAT_dom"/>
</dbReference>
<feature type="domain" description="N-acetyltransferase" evidence="3">
    <location>
        <begin position="4"/>
        <end position="142"/>
    </location>
</feature>
<organism evidence="4 5">
    <name type="scientific">Chitinimonas lacunae</name>
    <dbReference type="NCBI Taxonomy" id="1963018"/>
    <lineage>
        <taxon>Bacteria</taxon>
        <taxon>Pseudomonadati</taxon>
        <taxon>Pseudomonadota</taxon>
        <taxon>Betaproteobacteria</taxon>
        <taxon>Neisseriales</taxon>
        <taxon>Chitinibacteraceae</taxon>
        <taxon>Chitinimonas</taxon>
    </lineage>
</organism>
<name>A0ABV8MR63_9NEIS</name>
<dbReference type="RefSeq" id="WP_378165779.1">
    <property type="nucleotide sequence ID" value="NZ_JBHSBU010000001.1"/>
</dbReference>
<comment type="caution">
    <text evidence="4">The sequence shown here is derived from an EMBL/GenBank/DDBJ whole genome shotgun (WGS) entry which is preliminary data.</text>
</comment>
<evidence type="ECO:0000259" key="3">
    <source>
        <dbReference type="PROSITE" id="PS51186"/>
    </source>
</evidence>
<keyword evidence="5" id="KW-1185">Reference proteome</keyword>
<evidence type="ECO:0000256" key="2">
    <source>
        <dbReference type="ARBA" id="ARBA00023315"/>
    </source>
</evidence>
<evidence type="ECO:0000256" key="1">
    <source>
        <dbReference type="ARBA" id="ARBA00022679"/>
    </source>
</evidence>
<dbReference type="InterPro" id="IPR050832">
    <property type="entry name" value="Bact_Acetyltransf"/>
</dbReference>
<evidence type="ECO:0000313" key="4">
    <source>
        <dbReference type="EMBL" id="MFC4160683.1"/>
    </source>
</evidence>
<dbReference type="GO" id="GO:0016746">
    <property type="term" value="F:acyltransferase activity"/>
    <property type="evidence" value="ECO:0007669"/>
    <property type="project" value="UniProtKB-KW"/>
</dbReference>
<dbReference type="Pfam" id="PF00583">
    <property type="entry name" value="Acetyltransf_1"/>
    <property type="match status" value="1"/>
</dbReference>
<dbReference type="EC" id="2.3.-.-" evidence="4"/>
<dbReference type="EMBL" id="JBHSBU010000001">
    <property type="protein sequence ID" value="MFC4160683.1"/>
    <property type="molecule type" value="Genomic_DNA"/>
</dbReference>
<gene>
    <name evidence="4" type="ORF">ACFOW7_15185</name>
</gene>
<dbReference type="PANTHER" id="PTHR43877">
    <property type="entry name" value="AMINOALKYLPHOSPHONATE N-ACETYLTRANSFERASE-RELATED-RELATED"/>
    <property type="match status" value="1"/>
</dbReference>
<sequence>MNSEIVWSVHDEVPAEAGKIVDEGLGVSNDKAAPLHEVQSLSSFARSSDGTVLGGAVGRTWGRCCELLQLWVDPALRRQGIGARLVQAFEQRAEARGCTTFYLETFSFQVPSLYRSLGYEVVLTLEGFSPGVVKYTMVKHKAEAAMERAR</sequence>